<protein>
    <submittedName>
        <fullName evidence="1">Retrovirus-related Pol polyprotein from transposon 17.6</fullName>
    </submittedName>
</protein>
<dbReference type="Gene3D" id="3.10.10.10">
    <property type="entry name" value="HIV Type 1 Reverse Transcriptase, subunit A, domain 1"/>
    <property type="match status" value="1"/>
</dbReference>
<name>A0A034UZV5_BACDO</name>
<proteinExistence type="predicted"/>
<dbReference type="EMBL" id="GAKP01023172">
    <property type="protein sequence ID" value="JAC35784.1"/>
    <property type="molecule type" value="Transcribed_RNA"/>
</dbReference>
<dbReference type="OrthoDB" id="6783748at2759"/>
<feature type="non-terminal residue" evidence="1">
    <location>
        <position position="115"/>
    </location>
</feature>
<dbReference type="AlphaFoldDB" id="A0A034UZV5"/>
<dbReference type="InterPro" id="IPR043502">
    <property type="entry name" value="DNA/RNA_pol_sf"/>
</dbReference>
<dbReference type="SUPFAM" id="SSF56672">
    <property type="entry name" value="DNA/RNA polymerases"/>
    <property type="match status" value="1"/>
</dbReference>
<gene>
    <name evidence="1" type="primary">POL3</name>
</gene>
<evidence type="ECO:0000313" key="1">
    <source>
        <dbReference type="EMBL" id="JAC35784.1"/>
    </source>
</evidence>
<dbReference type="GO" id="GO:0071897">
    <property type="term" value="P:DNA biosynthetic process"/>
    <property type="evidence" value="ECO:0007669"/>
    <property type="project" value="UniProtKB-ARBA"/>
</dbReference>
<organism evidence="1">
    <name type="scientific">Bactrocera dorsalis</name>
    <name type="common">Oriental fruit fly</name>
    <name type="synonym">Dacus dorsalis</name>
    <dbReference type="NCBI Taxonomy" id="27457"/>
    <lineage>
        <taxon>Eukaryota</taxon>
        <taxon>Metazoa</taxon>
        <taxon>Ecdysozoa</taxon>
        <taxon>Arthropoda</taxon>
        <taxon>Hexapoda</taxon>
        <taxon>Insecta</taxon>
        <taxon>Pterygota</taxon>
        <taxon>Neoptera</taxon>
        <taxon>Endopterygota</taxon>
        <taxon>Diptera</taxon>
        <taxon>Brachycera</taxon>
        <taxon>Muscomorpha</taxon>
        <taxon>Tephritoidea</taxon>
        <taxon>Tephritidae</taxon>
        <taxon>Bactrocera</taxon>
        <taxon>Bactrocera</taxon>
    </lineage>
</organism>
<reference evidence="1" key="1">
    <citation type="journal article" date="2014" name="BMC Genomics">
        <title>Characterizing the developmental transcriptome of the oriental fruit fly, Bactrocera dorsalis (Diptera: Tephritidae) through comparative genomic analysis with Drosophila melanogaster utilizing modENCODE datasets.</title>
        <authorList>
            <person name="Geib S.M."/>
            <person name="Calla B."/>
            <person name="Hall B."/>
            <person name="Hou S."/>
            <person name="Manoukis N.C."/>
        </authorList>
    </citation>
    <scope>NUCLEOTIDE SEQUENCE</scope>
    <source>
        <strain evidence="1">Punador</strain>
    </source>
</reference>
<accession>A0A034UZV5</accession>
<sequence length="115" mass="13954">EKFELTEFKNLMPLELNTEESKRLQNFLHKNKNTFYIEGQNLTTTNCIKHKIITKSDRPIYCKNYRHPQILEDEIETQINDMLKQNIIRHSKSPYNFPLWIVKKKSDNSNTQKWR</sequence>
<feature type="non-terminal residue" evidence="1">
    <location>
        <position position="1"/>
    </location>
</feature>